<feature type="compositionally biased region" description="Low complexity" evidence="1">
    <location>
        <begin position="484"/>
        <end position="495"/>
    </location>
</feature>
<keyword evidence="2" id="KW-1133">Transmembrane helix</keyword>
<feature type="region of interest" description="Disordered" evidence="1">
    <location>
        <begin position="407"/>
        <end position="455"/>
    </location>
</feature>
<evidence type="ECO:0000256" key="2">
    <source>
        <dbReference type="SAM" id="Phobius"/>
    </source>
</evidence>
<feature type="compositionally biased region" description="Basic and acidic residues" evidence="1">
    <location>
        <begin position="43"/>
        <end position="52"/>
    </location>
</feature>
<feature type="transmembrane region" description="Helical" evidence="2">
    <location>
        <begin position="238"/>
        <end position="265"/>
    </location>
</feature>
<feature type="compositionally biased region" description="Low complexity" evidence="1">
    <location>
        <begin position="514"/>
        <end position="527"/>
    </location>
</feature>
<feature type="signal peptide" evidence="3">
    <location>
        <begin position="1"/>
        <end position="19"/>
    </location>
</feature>
<keyword evidence="2" id="KW-0472">Membrane</keyword>
<feature type="compositionally biased region" description="Polar residues" evidence="1">
    <location>
        <begin position="578"/>
        <end position="588"/>
    </location>
</feature>
<feature type="chain" id="PRO_5007287670" evidence="3">
    <location>
        <begin position="20"/>
        <end position="597"/>
    </location>
</feature>
<feature type="region of interest" description="Disordered" evidence="1">
    <location>
        <begin position="22"/>
        <end position="93"/>
    </location>
</feature>
<dbReference type="AlphaFoldDB" id="A0A132AHA6"/>
<keyword evidence="3" id="KW-0732">Signal</keyword>
<evidence type="ECO:0000313" key="5">
    <source>
        <dbReference type="Proteomes" id="UP000616769"/>
    </source>
</evidence>
<organism evidence="4 5">
    <name type="scientific">Sarcoptes scabiei</name>
    <name type="common">Itch mite</name>
    <name type="synonym">Acarus scabiei</name>
    <dbReference type="NCBI Taxonomy" id="52283"/>
    <lineage>
        <taxon>Eukaryota</taxon>
        <taxon>Metazoa</taxon>
        <taxon>Ecdysozoa</taxon>
        <taxon>Arthropoda</taxon>
        <taxon>Chelicerata</taxon>
        <taxon>Arachnida</taxon>
        <taxon>Acari</taxon>
        <taxon>Acariformes</taxon>
        <taxon>Sarcoptiformes</taxon>
        <taxon>Astigmata</taxon>
        <taxon>Psoroptidia</taxon>
        <taxon>Sarcoptoidea</taxon>
        <taxon>Sarcoptidae</taxon>
        <taxon>Sarcoptinae</taxon>
        <taxon>Sarcoptes</taxon>
    </lineage>
</organism>
<dbReference type="Proteomes" id="UP000616769">
    <property type="component" value="Unassembled WGS sequence"/>
</dbReference>
<accession>A0A132AHA6</accession>
<feature type="compositionally biased region" description="Polar residues" evidence="1">
    <location>
        <begin position="548"/>
        <end position="557"/>
    </location>
</feature>
<comment type="caution">
    <text evidence="4">The sequence shown here is derived from an EMBL/GenBank/DDBJ whole genome shotgun (WGS) entry which is preliminary data.</text>
</comment>
<keyword evidence="2" id="KW-0812">Transmembrane</keyword>
<sequence>MNPLPSTMAILSPVTLALATSKNEINDSDDGGDQHPHCLRYQKKQEHYRSLMDNDVDDDDSRGTIDDDDDGDDDDDDVDGDDDNKNGGKVVGYNGQKNILTIHNGNNGKCGKTNLLLLSTPKPYIKRSKSVETLSFLMQKEKLIFPIVTNNLNGDDDDDDDLVERTELESKTKTRKSDSKSDLILTDVKSIIKSIAIPERFQSSTVAVSVSIPKTNDFIQCNEPLNEDKSILNFSEGLLFLFFFFLILILIRFNLYLDFCLFFFLNSLDDNNYDDDDDGESGDKSDDSGVEIINDIHQKTILIASKTTKEETTIKLDCKQKTDIGVLNQTESKCLQSELISSILSHQNNETITSQHQSSSQSNRNLINNSKEIEMIATMRDVSKNSTDTKSSISLETTLNTSSVNIKTKSSIDSNHSRSSTSSSVALSLQNQKHHHHHHHHNPIEPNPSELPKPDTVKTVKRLFEHCDQSVNQNLSLSSRKIQSSKTQQSVSSSSLTNHRQKNYPAPAPPLPPRQTQSSPTTSTTVSIVGQTKSITTTSIGRVLKKPTISSKPNSVIQQQQQQQHQRQQQQQQHQERSNSLATITTNNHHSRSGRTG</sequence>
<reference evidence="4 5" key="1">
    <citation type="journal article" date="2015" name="Parasit. Vectors">
        <title>Draft genome of the scabies mite.</title>
        <authorList>
            <person name="Rider S.D.Jr."/>
            <person name="Morgan M.S."/>
            <person name="Arlian L.G."/>
        </authorList>
    </citation>
    <scope>NUCLEOTIDE SEQUENCE [LARGE SCALE GENOMIC DNA]</scope>
    <source>
        <strain evidence="4">Arlian Lab</strain>
    </source>
</reference>
<feature type="compositionally biased region" description="Acidic residues" evidence="1">
    <location>
        <begin position="54"/>
        <end position="82"/>
    </location>
</feature>
<evidence type="ECO:0000256" key="3">
    <source>
        <dbReference type="SAM" id="SignalP"/>
    </source>
</evidence>
<feature type="compositionally biased region" description="Low complexity" evidence="1">
    <location>
        <begin position="409"/>
        <end position="428"/>
    </location>
</feature>
<dbReference type="VEuPathDB" id="VectorBase:SSCA002235"/>
<feature type="compositionally biased region" description="Polar residues" evidence="1">
    <location>
        <begin position="528"/>
        <end position="540"/>
    </location>
</feature>
<feature type="compositionally biased region" description="Basic residues" evidence="1">
    <location>
        <begin position="432"/>
        <end position="441"/>
    </location>
</feature>
<evidence type="ECO:0000313" key="4">
    <source>
        <dbReference type="EMBL" id="KPM10386.1"/>
    </source>
</evidence>
<name>A0A132AHA6_SARSC</name>
<dbReference type="EMBL" id="JXLN01015045">
    <property type="protein sequence ID" value="KPM10386.1"/>
    <property type="molecule type" value="Genomic_DNA"/>
</dbReference>
<dbReference type="OrthoDB" id="6517071at2759"/>
<feature type="region of interest" description="Disordered" evidence="1">
    <location>
        <begin position="475"/>
        <end position="597"/>
    </location>
</feature>
<evidence type="ECO:0000256" key="1">
    <source>
        <dbReference type="SAM" id="MobiDB-lite"/>
    </source>
</evidence>
<gene>
    <name evidence="4" type="ORF">QR98_0089410</name>
</gene>
<proteinExistence type="predicted"/>
<feature type="compositionally biased region" description="Low complexity" evidence="1">
    <location>
        <begin position="558"/>
        <end position="573"/>
    </location>
</feature>
<protein>
    <submittedName>
        <fullName evidence="4">Uncharacterized protein</fullName>
    </submittedName>
</protein>